<keyword evidence="2" id="KW-1185">Reference proteome</keyword>
<dbReference type="AlphaFoldDB" id="A0A916ZAA9"/>
<dbReference type="RefSeq" id="WP_188771255.1">
    <property type="nucleotide sequence ID" value="NZ_BMKK01000019.1"/>
</dbReference>
<evidence type="ECO:0000313" key="2">
    <source>
        <dbReference type="Proteomes" id="UP000609064"/>
    </source>
</evidence>
<gene>
    <name evidence="1" type="ORF">GCM10011514_52910</name>
</gene>
<comment type="caution">
    <text evidence="1">The sequence shown here is derived from an EMBL/GenBank/DDBJ whole genome shotgun (WGS) entry which is preliminary data.</text>
</comment>
<sequence length="70" mass="8501">MIIVKQKIIKAKWLIDGQPDFFIGEDKKMYRLKTQREIKLTLNGYTKGYYLNRKFFSLHQLRPLLRKIDV</sequence>
<reference evidence="1" key="1">
    <citation type="journal article" date="2014" name="Int. J. Syst. Evol. Microbiol.">
        <title>Complete genome sequence of Corynebacterium casei LMG S-19264T (=DSM 44701T), isolated from a smear-ripened cheese.</title>
        <authorList>
            <consortium name="US DOE Joint Genome Institute (JGI-PGF)"/>
            <person name="Walter F."/>
            <person name="Albersmeier A."/>
            <person name="Kalinowski J."/>
            <person name="Ruckert C."/>
        </authorList>
    </citation>
    <scope>NUCLEOTIDE SEQUENCE</scope>
    <source>
        <strain evidence="1">CGMCC 1.15958</strain>
    </source>
</reference>
<organism evidence="1 2">
    <name type="scientific">Emticicia aquatilis</name>
    <dbReference type="NCBI Taxonomy" id="1537369"/>
    <lineage>
        <taxon>Bacteria</taxon>
        <taxon>Pseudomonadati</taxon>
        <taxon>Bacteroidota</taxon>
        <taxon>Cytophagia</taxon>
        <taxon>Cytophagales</taxon>
        <taxon>Leadbetterellaceae</taxon>
        <taxon>Emticicia</taxon>
    </lineage>
</organism>
<accession>A0A916ZAA9</accession>
<proteinExistence type="predicted"/>
<protein>
    <submittedName>
        <fullName evidence="1">Uncharacterized protein</fullName>
    </submittedName>
</protein>
<reference evidence="1" key="2">
    <citation type="submission" date="2020-09" db="EMBL/GenBank/DDBJ databases">
        <authorList>
            <person name="Sun Q."/>
            <person name="Zhou Y."/>
        </authorList>
    </citation>
    <scope>NUCLEOTIDE SEQUENCE</scope>
    <source>
        <strain evidence="1">CGMCC 1.15958</strain>
    </source>
</reference>
<name>A0A916ZAA9_9BACT</name>
<dbReference type="Proteomes" id="UP000609064">
    <property type="component" value="Unassembled WGS sequence"/>
</dbReference>
<evidence type="ECO:0000313" key="1">
    <source>
        <dbReference type="EMBL" id="GGD82290.1"/>
    </source>
</evidence>
<dbReference type="EMBL" id="BMKK01000019">
    <property type="protein sequence ID" value="GGD82290.1"/>
    <property type="molecule type" value="Genomic_DNA"/>
</dbReference>